<protein>
    <recommendedName>
        <fullName evidence="4">Methyltransferase domain-containing protein</fullName>
    </recommendedName>
</protein>
<evidence type="ECO:0000313" key="3">
    <source>
        <dbReference type="Proteomes" id="UP001600888"/>
    </source>
</evidence>
<gene>
    <name evidence="2" type="ORF">FJTKL_06399</name>
</gene>
<sequence>MQETISRVRTLLPPEVTTKYPRHLNTSSCRALLRERIFIAPPGLSKSIPSYLTLILLTIASVRARTRASVRQELHNSHTVTRLPCSHQHGALGPTIASLRDRRPALVHSLSCSPTHACLYPETSQLTDTLRFPPWFRGKVQAALTQTWNSKIPYIQPVSPARIVSRLLEAHLGDSLSDHVFIDFCAGGGGPTPSIERHINSYIKQQQGPKEPVQFVLTDLHPHIANWTEAASRSPNVHFSPDPVDASDAPADLLTNHLNTANLPVGDKKHFRLFNLAFHHFDDALARRILANTLRTSDGFAIFELQDRSLRAFLACCMLGVGVLLSAPLFAWRWRSPATLFWCWAVPVLPFVLVFDGWVSSLRTRTPDEVEALMRTCGLDEKELAAWELRSGRECHLPPVADLNWIICTKKTRG</sequence>
<evidence type="ECO:0000313" key="2">
    <source>
        <dbReference type="EMBL" id="KAL2286874.1"/>
    </source>
</evidence>
<reference evidence="2 3" key="1">
    <citation type="submission" date="2024-03" db="EMBL/GenBank/DDBJ databases">
        <title>A high-quality draft genome sequence of Diaporthe vaccinii, a causative agent of upright dieback and viscid rot disease in cranberry plants.</title>
        <authorList>
            <person name="Sarrasin M."/>
            <person name="Lang B.F."/>
            <person name="Burger G."/>
        </authorList>
    </citation>
    <scope>NUCLEOTIDE SEQUENCE [LARGE SCALE GENOMIC DNA]</scope>
    <source>
        <strain evidence="2 3">IS7</strain>
    </source>
</reference>
<organism evidence="2 3">
    <name type="scientific">Diaporthe vaccinii</name>
    <dbReference type="NCBI Taxonomy" id="105482"/>
    <lineage>
        <taxon>Eukaryota</taxon>
        <taxon>Fungi</taxon>
        <taxon>Dikarya</taxon>
        <taxon>Ascomycota</taxon>
        <taxon>Pezizomycotina</taxon>
        <taxon>Sordariomycetes</taxon>
        <taxon>Sordariomycetidae</taxon>
        <taxon>Diaporthales</taxon>
        <taxon>Diaporthaceae</taxon>
        <taxon>Diaporthe</taxon>
        <taxon>Diaporthe eres species complex</taxon>
    </lineage>
</organism>
<keyword evidence="1" id="KW-0812">Transmembrane</keyword>
<keyword evidence="3" id="KW-1185">Reference proteome</keyword>
<accession>A0ABR4EWP7</accession>
<keyword evidence="1" id="KW-1133">Transmembrane helix</keyword>
<dbReference type="Proteomes" id="UP001600888">
    <property type="component" value="Unassembled WGS sequence"/>
</dbReference>
<name>A0ABR4EWP7_9PEZI</name>
<evidence type="ECO:0008006" key="4">
    <source>
        <dbReference type="Google" id="ProtNLM"/>
    </source>
</evidence>
<feature type="transmembrane region" description="Helical" evidence="1">
    <location>
        <begin position="312"/>
        <end position="332"/>
    </location>
</feature>
<comment type="caution">
    <text evidence="2">The sequence shown here is derived from an EMBL/GenBank/DDBJ whole genome shotgun (WGS) entry which is preliminary data.</text>
</comment>
<feature type="transmembrane region" description="Helical" evidence="1">
    <location>
        <begin position="338"/>
        <end position="359"/>
    </location>
</feature>
<proteinExistence type="predicted"/>
<dbReference type="EMBL" id="JBAWTH010000022">
    <property type="protein sequence ID" value="KAL2286874.1"/>
    <property type="molecule type" value="Genomic_DNA"/>
</dbReference>
<keyword evidence="1" id="KW-0472">Membrane</keyword>
<evidence type="ECO:0000256" key="1">
    <source>
        <dbReference type="SAM" id="Phobius"/>
    </source>
</evidence>